<evidence type="ECO:0000256" key="6">
    <source>
        <dbReference type="PROSITE-ProRule" id="PRU00124"/>
    </source>
</evidence>
<dbReference type="InterPro" id="IPR036055">
    <property type="entry name" value="LDL_receptor-like_sf"/>
</dbReference>
<dbReference type="FunFam" id="2.40.10.10:FF:000054">
    <property type="entry name" value="Complement C1r subcomponent"/>
    <property type="match status" value="1"/>
</dbReference>
<dbReference type="SMART" id="SM00020">
    <property type="entry name" value="Tryp_SPc"/>
    <property type="match status" value="1"/>
</dbReference>
<feature type="disulfide bond" evidence="6">
    <location>
        <begin position="74"/>
        <end position="92"/>
    </location>
</feature>
<feature type="disulfide bond" evidence="6">
    <location>
        <begin position="67"/>
        <end position="79"/>
    </location>
</feature>
<organism evidence="11 12">
    <name type="scientific">Cephus cinctus</name>
    <name type="common">Wheat stem sawfly</name>
    <dbReference type="NCBI Taxonomy" id="211228"/>
    <lineage>
        <taxon>Eukaryota</taxon>
        <taxon>Metazoa</taxon>
        <taxon>Ecdysozoa</taxon>
        <taxon>Arthropoda</taxon>
        <taxon>Hexapoda</taxon>
        <taxon>Insecta</taxon>
        <taxon>Pterygota</taxon>
        <taxon>Neoptera</taxon>
        <taxon>Endopterygota</taxon>
        <taxon>Hymenoptera</taxon>
        <taxon>Cephoidea</taxon>
        <taxon>Cephidae</taxon>
        <taxon>Cephus</taxon>
    </lineage>
</organism>
<evidence type="ECO:0000259" key="8">
    <source>
        <dbReference type="PROSITE" id="PS50227"/>
    </source>
</evidence>
<dbReference type="CDD" id="cd00190">
    <property type="entry name" value="Tryp_SPc"/>
    <property type="match status" value="1"/>
</dbReference>
<dbReference type="InterPro" id="IPR018114">
    <property type="entry name" value="TRYPSIN_HIS"/>
</dbReference>
<dbReference type="PANTHER" id="PTHR24252">
    <property type="entry name" value="ACROSIN-RELATED"/>
    <property type="match status" value="1"/>
</dbReference>
<evidence type="ECO:0000313" key="12">
    <source>
        <dbReference type="RefSeq" id="XP_015597142.1"/>
    </source>
</evidence>
<dbReference type="FunFam" id="4.10.400.10:FF:000065">
    <property type="entry name" value="Transmembrane protease serine 7"/>
    <property type="match status" value="1"/>
</dbReference>
<dbReference type="KEGG" id="ccin:107274976"/>
<keyword evidence="2" id="KW-0964">Secreted</keyword>
<dbReference type="Gene3D" id="4.10.400.10">
    <property type="entry name" value="Low-density Lipoprotein Receptor"/>
    <property type="match status" value="6"/>
</dbReference>
<evidence type="ECO:0000256" key="1">
    <source>
        <dbReference type="ARBA" id="ARBA00004613"/>
    </source>
</evidence>
<feature type="domain" description="Peptidase S1" evidence="9">
    <location>
        <begin position="447"/>
        <end position="698"/>
    </location>
</feature>
<dbReference type="PRINTS" id="PR00261">
    <property type="entry name" value="LDLRECEPTOR"/>
</dbReference>
<evidence type="ECO:0000256" key="4">
    <source>
        <dbReference type="ARBA" id="ARBA00023157"/>
    </source>
</evidence>
<dbReference type="GO" id="GO:0004252">
    <property type="term" value="F:serine-type endopeptidase activity"/>
    <property type="evidence" value="ECO:0007669"/>
    <property type="project" value="InterPro"/>
</dbReference>
<dbReference type="GO" id="GO:0016020">
    <property type="term" value="C:membrane"/>
    <property type="evidence" value="ECO:0007669"/>
    <property type="project" value="InterPro"/>
</dbReference>
<keyword evidence="12 13" id="KW-0645">Protease</keyword>
<dbReference type="RefSeq" id="XP_015597142.1">
    <property type="nucleotide sequence ID" value="XM_015741656.2"/>
</dbReference>
<evidence type="ECO:0000259" key="10">
    <source>
        <dbReference type="PROSITE" id="PS50923"/>
    </source>
</evidence>
<dbReference type="Gene3D" id="2.10.70.10">
    <property type="entry name" value="Complement Module, domain 1"/>
    <property type="match status" value="2"/>
</dbReference>
<dbReference type="InterPro" id="IPR043504">
    <property type="entry name" value="Peptidase_S1_PA_chymotrypsin"/>
</dbReference>
<dbReference type="PROSITE" id="PS00134">
    <property type="entry name" value="TRYPSIN_HIS"/>
    <property type="match status" value="1"/>
</dbReference>
<evidence type="ECO:0000256" key="5">
    <source>
        <dbReference type="ARBA" id="ARBA00023180"/>
    </source>
</evidence>
<keyword evidence="3" id="KW-0732">Signal</keyword>
<keyword evidence="4 6" id="KW-1015">Disulfide bond</keyword>
<dbReference type="Pfam" id="PF00084">
    <property type="entry name" value="Sushi"/>
    <property type="match status" value="1"/>
</dbReference>
<dbReference type="KEGG" id="ccin:107268660"/>
<evidence type="ECO:0000313" key="13">
    <source>
        <dbReference type="RefSeq" id="XP_015610161.1"/>
    </source>
</evidence>
<dbReference type="PROSITE" id="PS01209">
    <property type="entry name" value="LDLRA_1"/>
    <property type="match status" value="2"/>
</dbReference>
<keyword evidence="5" id="KW-0325">Glycoprotein</keyword>
<dbReference type="InterPro" id="IPR001879">
    <property type="entry name" value="GPCR_2_extracellular_dom"/>
</dbReference>
<name>A0AAJ7FL43_CEPCN</name>
<dbReference type="SUPFAM" id="SSF57424">
    <property type="entry name" value="LDL receptor-like module"/>
    <property type="match status" value="6"/>
</dbReference>
<dbReference type="PROSITE" id="PS50227">
    <property type="entry name" value="G_PROTEIN_RECEP_F2_3"/>
    <property type="match status" value="1"/>
</dbReference>
<proteinExistence type="predicted"/>
<keyword evidence="7" id="KW-0768">Sushi</keyword>
<dbReference type="FunFam" id="2.40.10.10:FF:000068">
    <property type="entry name" value="transmembrane protease serine 2"/>
    <property type="match status" value="1"/>
</dbReference>
<gene>
    <name evidence="12" type="primary">LOC107268660</name>
    <name evidence="13" type="synonym">LOC107274976</name>
</gene>
<dbReference type="SUPFAM" id="SSF50494">
    <property type="entry name" value="Trypsin-like serine proteases"/>
    <property type="match status" value="1"/>
</dbReference>
<dbReference type="GO" id="GO:0004930">
    <property type="term" value="F:G protein-coupled receptor activity"/>
    <property type="evidence" value="ECO:0007669"/>
    <property type="project" value="InterPro"/>
</dbReference>
<dbReference type="PROSITE" id="PS50923">
    <property type="entry name" value="SUSHI"/>
    <property type="match status" value="2"/>
</dbReference>
<dbReference type="GeneID" id="107274976"/>
<dbReference type="Pfam" id="PF00057">
    <property type="entry name" value="Ldl_recept_a"/>
    <property type="match status" value="6"/>
</dbReference>
<dbReference type="InterPro" id="IPR009003">
    <property type="entry name" value="Peptidase_S1_PA"/>
</dbReference>
<dbReference type="PROSITE" id="PS50240">
    <property type="entry name" value="TRYPSIN_DOM"/>
    <property type="match status" value="1"/>
</dbReference>
<dbReference type="AlphaFoldDB" id="A0AAJ7FL43"/>
<dbReference type="InterPro" id="IPR023415">
    <property type="entry name" value="LDLR_class-A_CS"/>
</dbReference>
<feature type="domain" description="Sushi" evidence="10">
    <location>
        <begin position="367"/>
        <end position="426"/>
    </location>
</feature>
<dbReference type="PANTHER" id="PTHR24252:SF7">
    <property type="entry name" value="HYALIN"/>
    <property type="match status" value="1"/>
</dbReference>
<keyword evidence="11" id="KW-1185">Reference proteome</keyword>
<feature type="domain" description="Sushi" evidence="10">
    <location>
        <begin position="285"/>
        <end position="350"/>
    </location>
</feature>
<evidence type="ECO:0000259" key="9">
    <source>
        <dbReference type="PROSITE" id="PS50240"/>
    </source>
</evidence>
<dbReference type="InterPro" id="IPR035976">
    <property type="entry name" value="Sushi/SCR/CCP_sf"/>
</dbReference>
<dbReference type="InterPro" id="IPR001254">
    <property type="entry name" value="Trypsin_dom"/>
</dbReference>
<dbReference type="Gene3D" id="2.40.10.10">
    <property type="entry name" value="Trypsin-like serine proteases"/>
    <property type="match status" value="1"/>
</dbReference>
<dbReference type="GO" id="GO:0005576">
    <property type="term" value="C:extracellular region"/>
    <property type="evidence" value="ECO:0007669"/>
    <property type="project" value="UniProtKB-SubCell"/>
</dbReference>
<dbReference type="GeneID" id="107268660"/>
<dbReference type="Proteomes" id="UP000694920">
    <property type="component" value="Unplaced"/>
</dbReference>
<sequence>MYTLLIFFYTTLGYENVSVYGEIAKPEVQHFICVDGSRISLSDVCNGKPECPDSSDELRKLCQHVVCPTSMYRCAYGACVSRDSRCDGLQDCTDGSDELHCQVTEICSDREFQCVNSTECISLSKICNGYPDCLDSSDESSILCNEYPCPMHTYHCLYGGCVHQEVICDGIKDCIDGSDENDAVCAAINCVGDECQNYKCRDGEFSCDSQGQCLPESKVCDGVHQCRDGSDENSKMCKSRDCPQDWFRCAYGGCISKNLTCNLQPNCYDWSDEEETICGVSLPEGACRLPPAQPGTHYTVVNCPECRPGDVVAELTRLDYTCDVEGSLEGSSSIYCQDNTWLPSVPTCPTGTDTITCPPVESGGVIKRCEAKWGPHQGWISCESPVPVGTQVTLECPAYYERVKGVTRVTCLHDGTWSQLPLSCNPICGRRESSGFSFNIILVAALIVKGWEVVPDESLPWHATLFSHDDGKWDFFCGGTLIAERVVLTAGHCVWKTSVDTIKVALAAYSSNFSNLGGDAQILNVERIEVQDSYQDHEGNYGSDLALLILNKPPVINSVISPACIDWINTQDVSQRIGDIGLVTGMGVTENDTYSSILRVTTVQLVSDEMCREKQKRDFRKYLTYTSFCAGWGNGTSVCNGDSGGGLVLQKPNSTFWEVHGVVSISPRRPGTSFCDPMFYTVFTKVSVYRTWIKQILNTVAIVGPPDMKLKPNTDIVNMDSVV</sequence>
<comment type="caution">
    <text evidence="7">Lacks conserved residue(s) required for the propagation of feature annotation.</text>
</comment>
<feature type="disulfide bond" evidence="6">
    <location>
        <begin position="86"/>
        <end position="101"/>
    </location>
</feature>
<dbReference type="Pfam" id="PF00089">
    <property type="entry name" value="Trypsin"/>
    <property type="match status" value="1"/>
</dbReference>
<comment type="subcellular location">
    <subcellularLocation>
        <location evidence="1">Secreted</location>
    </subcellularLocation>
</comment>
<accession>A0AAJ7FL43</accession>
<reference evidence="12 13" key="1">
    <citation type="submission" date="2025-04" db="UniProtKB">
        <authorList>
            <consortium name="RefSeq"/>
        </authorList>
    </citation>
    <scope>IDENTIFICATION</scope>
</reference>
<dbReference type="PROSITE" id="PS50068">
    <property type="entry name" value="LDLRA_2"/>
    <property type="match status" value="5"/>
</dbReference>
<evidence type="ECO:0000256" key="7">
    <source>
        <dbReference type="PROSITE-ProRule" id="PRU00302"/>
    </source>
</evidence>
<feature type="disulfide bond" evidence="6">
    <location>
        <begin position="249"/>
        <end position="267"/>
    </location>
</feature>
<dbReference type="InterPro" id="IPR002172">
    <property type="entry name" value="LDrepeatLR_classA_rpt"/>
</dbReference>
<feature type="disulfide bond" evidence="6">
    <location>
        <begin position="149"/>
        <end position="161"/>
    </location>
</feature>
<evidence type="ECO:0000256" key="3">
    <source>
        <dbReference type="ARBA" id="ARBA00022729"/>
    </source>
</evidence>
<dbReference type="SMART" id="SM00032">
    <property type="entry name" value="CCP"/>
    <property type="match status" value="2"/>
</dbReference>
<evidence type="ECO:0000313" key="11">
    <source>
        <dbReference type="Proteomes" id="UP000694920"/>
    </source>
</evidence>
<dbReference type="InterPro" id="IPR000436">
    <property type="entry name" value="Sushi_SCR_CCP_dom"/>
</dbReference>
<dbReference type="RefSeq" id="XP_015610161.1">
    <property type="nucleotide sequence ID" value="XM_015754675.2"/>
</dbReference>
<feature type="domain" description="G-protein coupled receptors family 2 profile 1" evidence="8">
    <location>
        <begin position="369"/>
        <end position="432"/>
    </location>
</feature>
<dbReference type="GO" id="GO:0006508">
    <property type="term" value="P:proteolysis"/>
    <property type="evidence" value="ECO:0007669"/>
    <property type="project" value="UniProtKB-KW"/>
</dbReference>
<feature type="disulfide bond" evidence="6">
    <location>
        <begin position="242"/>
        <end position="254"/>
    </location>
</feature>
<feature type="disulfide bond" evidence="6">
    <location>
        <begin position="156"/>
        <end position="174"/>
    </location>
</feature>
<dbReference type="SUPFAM" id="SSF57535">
    <property type="entry name" value="Complement control module/SCR domain"/>
    <property type="match status" value="2"/>
</dbReference>
<protein>
    <submittedName>
        <fullName evidence="12 13">Modular serine protease isoform X1</fullName>
    </submittedName>
</protein>
<dbReference type="CDD" id="cd00033">
    <property type="entry name" value="CCP"/>
    <property type="match status" value="1"/>
</dbReference>
<dbReference type="SMART" id="SM00192">
    <property type="entry name" value="LDLa"/>
    <property type="match status" value="6"/>
</dbReference>
<keyword evidence="12 13" id="KW-0378">Hydrolase</keyword>
<dbReference type="CDD" id="cd00112">
    <property type="entry name" value="LDLa"/>
    <property type="match status" value="6"/>
</dbReference>
<evidence type="ECO:0000256" key="2">
    <source>
        <dbReference type="ARBA" id="ARBA00022525"/>
    </source>
</evidence>